<gene>
    <name evidence="11" type="ORF">IC234_08095</name>
</gene>
<evidence type="ECO:0000256" key="2">
    <source>
        <dbReference type="ARBA" id="ARBA00012438"/>
    </source>
</evidence>
<evidence type="ECO:0000313" key="11">
    <source>
        <dbReference type="EMBL" id="MBD2722087.1"/>
    </source>
</evidence>
<evidence type="ECO:0000313" key="12">
    <source>
        <dbReference type="Proteomes" id="UP000606003"/>
    </source>
</evidence>
<evidence type="ECO:0000256" key="9">
    <source>
        <dbReference type="SAM" id="Phobius"/>
    </source>
</evidence>
<comment type="catalytic activity">
    <reaction evidence="1">
        <text>ATP + protein L-histidine = ADP + protein N-phospho-L-histidine.</text>
        <dbReference type="EC" id="2.7.13.3"/>
    </reaction>
</comment>
<feature type="transmembrane region" description="Helical" evidence="9">
    <location>
        <begin position="12"/>
        <end position="34"/>
    </location>
</feature>
<dbReference type="EMBL" id="JACXAC010000002">
    <property type="protein sequence ID" value="MBD2722087.1"/>
    <property type="molecule type" value="Genomic_DNA"/>
</dbReference>
<dbReference type="Gene3D" id="1.20.5.1930">
    <property type="match status" value="1"/>
</dbReference>
<dbReference type="Gene3D" id="3.30.565.10">
    <property type="entry name" value="Histidine kinase-like ATPase, C-terminal domain"/>
    <property type="match status" value="1"/>
</dbReference>
<dbReference type="PANTHER" id="PTHR24421">
    <property type="entry name" value="NITRATE/NITRITE SENSOR PROTEIN NARX-RELATED"/>
    <property type="match status" value="1"/>
</dbReference>
<dbReference type="InterPro" id="IPR011712">
    <property type="entry name" value="Sig_transdc_His_kin_sub3_dim/P"/>
</dbReference>
<evidence type="ECO:0000256" key="3">
    <source>
        <dbReference type="ARBA" id="ARBA00022553"/>
    </source>
</evidence>
<evidence type="ECO:0000256" key="6">
    <source>
        <dbReference type="ARBA" id="ARBA00022777"/>
    </source>
</evidence>
<evidence type="ECO:0000256" key="7">
    <source>
        <dbReference type="ARBA" id="ARBA00022840"/>
    </source>
</evidence>
<dbReference type="SUPFAM" id="SSF55874">
    <property type="entry name" value="ATPase domain of HSP90 chaperone/DNA topoisomerase II/histidine kinase"/>
    <property type="match status" value="1"/>
</dbReference>
<evidence type="ECO:0000256" key="1">
    <source>
        <dbReference type="ARBA" id="ARBA00000085"/>
    </source>
</evidence>
<dbReference type="InterPro" id="IPR036890">
    <property type="entry name" value="HATPase_C_sf"/>
</dbReference>
<keyword evidence="9" id="KW-0812">Transmembrane</keyword>
<keyword evidence="8" id="KW-0902">Two-component regulatory system</keyword>
<dbReference type="RefSeq" id="WP_190923340.1">
    <property type="nucleotide sequence ID" value="NZ_JACXAC010000002.1"/>
</dbReference>
<accession>A0ABR8JU79</accession>
<dbReference type="EC" id="2.7.13.3" evidence="2"/>
<comment type="caution">
    <text evidence="11">The sequence shown here is derived from an EMBL/GenBank/DDBJ whole genome shotgun (WGS) entry which is preliminary data.</text>
</comment>
<keyword evidence="12" id="KW-1185">Reference proteome</keyword>
<dbReference type="Pfam" id="PF02518">
    <property type="entry name" value="HATPase_c"/>
    <property type="match status" value="1"/>
</dbReference>
<keyword evidence="4" id="KW-0808">Transferase</keyword>
<dbReference type="SMART" id="SM00387">
    <property type="entry name" value="HATPase_c"/>
    <property type="match status" value="1"/>
</dbReference>
<evidence type="ECO:0000256" key="4">
    <source>
        <dbReference type="ARBA" id="ARBA00022679"/>
    </source>
</evidence>
<dbReference type="CDD" id="cd16917">
    <property type="entry name" value="HATPase_UhpB-NarQ-NarX-like"/>
    <property type="match status" value="1"/>
</dbReference>
<keyword evidence="3" id="KW-0597">Phosphoprotein</keyword>
<keyword evidence="9" id="KW-1133">Transmembrane helix</keyword>
<dbReference type="Pfam" id="PF07730">
    <property type="entry name" value="HisKA_3"/>
    <property type="match status" value="1"/>
</dbReference>
<name>A0ABR8JU79_9BACT</name>
<dbReference type="InterPro" id="IPR003594">
    <property type="entry name" value="HATPase_dom"/>
</dbReference>
<protein>
    <recommendedName>
        <fullName evidence="2">histidine kinase</fullName>
        <ecNumber evidence="2">2.7.13.3</ecNumber>
    </recommendedName>
</protein>
<keyword evidence="5" id="KW-0547">Nucleotide-binding</keyword>
<dbReference type="InterPro" id="IPR050482">
    <property type="entry name" value="Sensor_HK_TwoCompSys"/>
</dbReference>
<feature type="domain" description="Histidine kinase/HSP90-like ATPase" evidence="10">
    <location>
        <begin position="169"/>
        <end position="269"/>
    </location>
</feature>
<keyword evidence="9" id="KW-0472">Membrane</keyword>
<evidence type="ECO:0000256" key="5">
    <source>
        <dbReference type="ARBA" id="ARBA00022741"/>
    </source>
</evidence>
<evidence type="ECO:0000256" key="8">
    <source>
        <dbReference type="ARBA" id="ARBA00023012"/>
    </source>
</evidence>
<sequence length="272" mass="29196">MASPEEVAFGSLLFWGIAMMLVAAGCLLLFLVTYQKRLLQQQLRLRTAETLHQQALLAAVIEAQEGERERIGQDLHDGIGSTLATAKLLVNRLGSQPGPANAPDLLTLVEELMATAVQDARSISHSLYPAVLARFGLAEALQHLVDVANETGTLRIGLALHYPRPLALRQELALYRICQELVHNAQKHAKGATRLDVALQQRGERLVLTVEDDGCGLPAPAGGSPAPAVVAGAGLRNIDVRVQMLGARLHQQVPAAGGTCFRIELQTPEQPS</sequence>
<organism evidence="11 12">
    <name type="scientific">Hymenobacter armeniacus</name>
    <dbReference type="NCBI Taxonomy" id="2771358"/>
    <lineage>
        <taxon>Bacteria</taxon>
        <taxon>Pseudomonadati</taxon>
        <taxon>Bacteroidota</taxon>
        <taxon>Cytophagia</taxon>
        <taxon>Cytophagales</taxon>
        <taxon>Hymenobacteraceae</taxon>
        <taxon>Hymenobacter</taxon>
    </lineage>
</organism>
<reference evidence="11 12" key="1">
    <citation type="submission" date="2020-09" db="EMBL/GenBank/DDBJ databases">
        <authorList>
            <person name="Kim M.K."/>
        </authorList>
    </citation>
    <scope>NUCLEOTIDE SEQUENCE [LARGE SCALE GENOMIC DNA]</scope>
    <source>
        <strain evidence="11 12">BT189</strain>
    </source>
</reference>
<keyword evidence="7" id="KW-0067">ATP-binding</keyword>
<dbReference type="PANTHER" id="PTHR24421:SF10">
    <property type="entry name" value="NITRATE_NITRITE SENSOR PROTEIN NARQ"/>
    <property type="match status" value="1"/>
</dbReference>
<dbReference type="Proteomes" id="UP000606003">
    <property type="component" value="Unassembled WGS sequence"/>
</dbReference>
<keyword evidence="6" id="KW-0418">Kinase</keyword>
<proteinExistence type="predicted"/>
<evidence type="ECO:0000259" key="10">
    <source>
        <dbReference type="SMART" id="SM00387"/>
    </source>
</evidence>